<organism evidence="1 3">
    <name type="scientific">Rufibacter glacialis</name>
    <dbReference type="NCBI Taxonomy" id="1259555"/>
    <lineage>
        <taxon>Bacteria</taxon>
        <taxon>Pseudomonadati</taxon>
        <taxon>Bacteroidota</taxon>
        <taxon>Cytophagia</taxon>
        <taxon>Cytophagales</taxon>
        <taxon>Hymenobacteraceae</taxon>
        <taxon>Rufibacter</taxon>
    </lineage>
</organism>
<dbReference type="RefSeq" id="WP_149099942.1">
    <property type="nucleotide sequence ID" value="NZ_BMMG01000006.1"/>
</dbReference>
<proteinExistence type="predicted"/>
<dbReference type="OrthoDB" id="925984at2"/>
<reference evidence="2 4" key="3">
    <citation type="submission" date="2024-08" db="EMBL/GenBank/DDBJ databases">
        <authorList>
            <person name="Wei W."/>
        </authorList>
    </citation>
    <scope>NUCLEOTIDE SEQUENCE [LARGE SCALE GENOMIC DNA]</scope>
    <source>
        <strain evidence="2 4">XU2</strain>
    </source>
</reference>
<evidence type="ECO:0000313" key="1">
    <source>
        <dbReference type="EMBL" id="KAA6431923.1"/>
    </source>
</evidence>
<reference evidence="1 3" key="2">
    <citation type="submission" date="2019-09" db="EMBL/GenBank/DDBJ databases">
        <title>A bacterium isolated from glacier soil.</title>
        <authorList>
            <person name="Liu Q."/>
        </authorList>
    </citation>
    <scope>NUCLEOTIDE SEQUENCE [LARGE SCALE GENOMIC DNA]</scope>
    <source>
        <strain evidence="1 3">MDT1-10-3</strain>
    </source>
</reference>
<dbReference type="EMBL" id="JBGOGF010000005">
    <property type="protein sequence ID" value="MFA1771597.1"/>
    <property type="molecule type" value="Genomic_DNA"/>
</dbReference>
<dbReference type="GO" id="GO:0016740">
    <property type="term" value="F:transferase activity"/>
    <property type="evidence" value="ECO:0007669"/>
    <property type="project" value="UniProtKB-KW"/>
</dbReference>
<evidence type="ECO:0000313" key="3">
    <source>
        <dbReference type="Proteomes" id="UP000323866"/>
    </source>
</evidence>
<reference evidence="1 3" key="1">
    <citation type="submission" date="2019-07" db="EMBL/GenBank/DDBJ databases">
        <authorList>
            <person name="Qu J.-H."/>
        </authorList>
    </citation>
    <scope>NUCLEOTIDE SEQUENCE [LARGE SCALE GENOMIC DNA]</scope>
    <source>
        <strain evidence="1 3">MDT1-10-3</strain>
    </source>
</reference>
<dbReference type="Proteomes" id="UP000323866">
    <property type="component" value="Unassembled WGS sequence"/>
</dbReference>
<keyword evidence="4" id="KW-1185">Reference proteome</keyword>
<comment type="caution">
    <text evidence="1">The sequence shown here is derived from an EMBL/GenBank/DDBJ whole genome shotgun (WGS) entry which is preliminary data.</text>
</comment>
<dbReference type="AlphaFoldDB" id="A0A5M8Q9Y2"/>
<sequence length="381" mass="43242">MIRKRILLASLLKPVSDTRLYEKIGKSLAKLPQLEIHVAGYAAPLPAAPESAGIIFHPVFSFQRLSIGRFTAQKAYWALLHKVQPAVLVVGTHELLLVSWLYAKRHRCQLVYDVQENYYLNLTTQQVYPGLLAKSMASIIRGIEKAVAPAIRHFFLAEQSYASELPFIMDRFTVLQNKYLPPSDQPAISSTREVVLQHVNPLRLLYSGTISKLYGVLEAIRFTGRLHKWVPSAELTIIGYCADQTFLQELQALIRPLPYVRLIGGNTLVPHQEILYQQRHHHVGLLPYRPHPSTFACLPTKLFEYIGNGLVVLMEENPLWAEVLRRTTAGTCLSFDQELSGQEVATLLHQVFYQTGIPEEVFWRQEEEKVQQVILALAEEG</sequence>
<evidence type="ECO:0000313" key="2">
    <source>
        <dbReference type="EMBL" id="MFA1771597.1"/>
    </source>
</evidence>
<protein>
    <submittedName>
        <fullName evidence="1 2">Glycosyltransferase</fullName>
    </submittedName>
</protein>
<keyword evidence="1" id="KW-0808">Transferase</keyword>
<dbReference type="Proteomes" id="UP001570846">
    <property type="component" value="Unassembled WGS sequence"/>
</dbReference>
<dbReference type="Gene3D" id="3.40.50.2000">
    <property type="entry name" value="Glycogen Phosphorylase B"/>
    <property type="match status" value="1"/>
</dbReference>
<accession>A0A5M8Q9Y2</accession>
<dbReference type="SUPFAM" id="SSF53756">
    <property type="entry name" value="UDP-Glycosyltransferase/glycogen phosphorylase"/>
    <property type="match status" value="1"/>
</dbReference>
<gene>
    <name evidence="2" type="ORF">ACD591_09865</name>
    <name evidence="1" type="ORF">FOE74_17605</name>
</gene>
<name>A0A5M8Q9Y2_9BACT</name>
<dbReference type="EMBL" id="VKKZ01000023">
    <property type="protein sequence ID" value="KAA6431923.1"/>
    <property type="molecule type" value="Genomic_DNA"/>
</dbReference>
<evidence type="ECO:0000313" key="4">
    <source>
        <dbReference type="Proteomes" id="UP001570846"/>
    </source>
</evidence>